<sequence length="305" mass="33088">MSDIMLSVPRPVETYHRDTYDRIALQNTGFVGKGKTIVVTGGATGIGFATAKAFAKAGVKRVVLLARSKEPLQRAKDELSSSFPDTETLTYAASVTDFAAMARILDEVKDIDILLLSAFQTHEQALPLALETSSLQEVFTTNVMASFELVKLFLNLPAPTSGGQKTVLNVTSAAAQGYFPGAVGYCASKAATAQVIHHFAMAEVSKPVEERARFFTYHPGVIVTESYRAYARGAGVDDIEKFNKEQGMSHETVELPADFAVWLAGPQSDFLSGRYVWAEWDVGELIALKGRIEKEPGFLTIGLVL</sequence>
<dbReference type="EMBL" id="JAXOVC010000014">
    <property type="protein sequence ID" value="KAK4494462.1"/>
    <property type="molecule type" value="Genomic_DNA"/>
</dbReference>
<protein>
    <recommendedName>
        <fullName evidence="4">NAD(P)-binding protein</fullName>
    </recommendedName>
</protein>
<name>A0ABR0DZ95_ZASCE</name>
<evidence type="ECO:0008006" key="4">
    <source>
        <dbReference type="Google" id="ProtNLM"/>
    </source>
</evidence>
<dbReference type="PROSITE" id="PS00061">
    <property type="entry name" value="ADH_SHORT"/>
    <property type="match status" value="1"/>
</dbReference>
<evidence type="ECO:0000313" key="2">
    <source>
        <dbReference type="EMBL" id="KAK4494462.1"/>
    </source>
</evidence>
<dbReference type="InterPro" id="IPR002347">
    <property type="entry name" value="SDR_fam"/>
</dbReference>
<reference evidence="2 3" key="1">
    <citation type="journal article" date="2023" name="G3 (Bethesda)">
        <title>A chromosome-level genome assembly of Zasmidium syzygii isolated from banana leaves.</title>
        <authorList>
            <person name="van Westerhoven A.C."/>
            <person name="Mehrabi R."/>
            <person name="Talebi R."/>
            <person name="Steentjes M.B.F."/>
            <person name="Corcolon B."/>
            <person name="Chong P.A."/>
            <person name="Kema G.H.J."/>
            <person name="Seidl M.F."/>
        </authorList>
    </citation>
    <scope>NUCLEOTIDE SEQUENCE [LARGE SCALE GENOMIC DNA]</scope>
    <source>
        <strain evidence="2 3">P124</strain>
    </source>
</reference>
<gene>
    <name evidence="2" type="ORF">PRZ48_014760</name>
</gene>
<dbReference type="Proteomes" id="UP001305779">
    <property type="component" value="Unassembled WGS sequence"/>
</dbReference>
<dbReference type="InterPro" id="IPR036291">
    <property type="entry name" value="NAD(P)-bd_dom_sf"/>
</dbReference>
<dbReference type="SUPFAM" id="SSF51735">
    <property type="entry name" value="NAD(P)-binding Rossmann-fold domains"/>
    <property type="match status" value="1"/>
</dbReference>
<accession>A0ABR0DZ95</accession>
<evidence type="ECO:0000313" key="3">
    <source>
        <dbReference type="Proteomes" id="UP001305779"/>
    </source>
</evidence>
<dbReference type="PRINTS" id="PR00081">
    <property type="entry name" value="GDHRDH"/>
</dbReference>
<dbReference type="PANTHER" id="PTHR43975">
    <property type="entry name" value="ZGC:101858"/>
    <property type="match status" value="1"/>
</dbReference>
<comment type="caution">
    <text evidence="2">The sequence shown here is derived from an EMBL/GenBank/DDBJ whole genome shotgun (WGS) entry which is preliminary data.</text>
</comment>
<dbReference type="PANTHER" id="PTHR43975:SF2">
    <property type="entry name" value="EG:BACR7A4.14 PROTEIN-RELATED"/>
    <property type="match status" value="1"/>
</dbReference>
<evidence type="ECO:0000256" key="1">
    <source>
        <dbReference type="ARBA" id="ARBA00022857"/>
    </source>
</evidence>
<keyword evidence="1" id="KW-0521">NADP</keyword>
<keyword evidence="3" id="KW-1185">Reference proteome</keyword>
<proteinExistence type="predicted"/>
<dbReference type="InterPro" id="IPR020904">
    <property type="entry name" value="Sc_DH/Rdtase_CS"/>
</dbReference>
<organism evidence="2 3">
    <name type="scientific">Zasmidium cellare</name>
    <name type="common">Wine cellar mold</name>
    <name type="synonym">Racodium cellare</name>
    <dbReference type="NCBI Taxonomy" id="395010"/>
    <lineage>
        <taxon>Eukaryota</taxon>
        <taxon>Fungi</taxon>
        <taxon>Dikarya</taxon>
        <taxon>Ascomycota</taxon>
        <taxon>Pezizomycotina</taxon>
        <taxon>Dothideomycetes</taxon>
        <taxon>Dothideomycetidae</taxon>
        <taxon>Mycosphaerellales</taxon>
        <taxon>Mycosphaerellaceae</taxon>
        <taxon>Zasmidium</taxon>
    </lineage>
</organism>
<dbReference type="Gene3D" id="3.40.50.720">
    <property type="entry name" value="NAD(P)-binding Rossmann-like Domain"/>
    <property type="match status" value="1"/>
</dbReference>
<dbReference type="Pfam" id="PF00106">
    <property type="entry name" value="adh_short"/>
    <property type="match status" value="1"/>
</dbReference>